<gene>
    <name evidence="1" type="ORF">NFRAN_1667</name>
</gene>
<dbReference type="AlphaFoldDB" id="A0A484ICP6"/>
<protein>
    <submittedName>
        <fullName evidence="1">Uncharacterized protein</fullName>
    </submittedName>
</protein>
<dbReference type="RefSeq" id="WP_134484121.1">
    <property type="nucleotide sequence ID" value="NZ_LR216287.1"/>
</dbReference>
<dbReference type="Proteomes" id="UP000294299">
    <property type="component" value="Chromosome NFRAN"/>
</dbReference>
<evidence type="ECO:0000313" key="1">
    <source>
        <dbReference type="EMBL" id="VFJ13989.1"/>
    </source>
</evidence>
<dbReference type="EMBL" id="LR216287">
    <property type="protein sequence ID" value="VFJ13989.1"/>
    <property type="molecule type" value="Genomic_DNA"/>
</dbReference>
<dbReference type="OrthoDB" id="6844at2157"/>
<sequence length="95" mass="11369">MSESTKFNYSIIRENTINNFIKDLLEDRIEFDYSKSIKEDRNEVFNAAMDLKEKIIPYLSVEKDYANKDYHKLQENIFSCYLSLKIFGVIRQKTI</sequence>
<accession>A0A484ICP6</accession>
<reference evidence="1 2" key="1">
    <citation type="submission" date="2019-02" db="EMBL/GenBank/DDBJ databases">
        <authorList>
            <person name="Lehtovirta-Morley E L."/>
        </authorList>
    </citation>
    <scope>NUCLEOTIDE SEQUENCE [LARGE SCALE GENOMIC DNA]</scope>
    <source>
        <strain evidence="1">NFRAN1</strain>
    </source>
</reference>
<dbReference type="KEGG" id="nfn:NFRAN_1667"/>
<keyword evidence="2" id="KW-1185">Reference proteome</keyword>
<name>A0A484ICP6_9ARCH</name>
<dbReference type="GeneID" id="39420995"/>
<evidence type="ECO:0000313" key="2">
    <source>
        <dbReference type="Proteomes" id="UP000294299"/>
    </source>
</evidence>
<proteinExistence type="predicted"/>
<organism evidence="1 2">
    <name type="scientific">Candidatus Nitrosocosmicus franklandianus</name>
    <dbReference type="NCBI Taxonomy" id="1798806"/>
    <lineage>
        <taxon>Archaea</taxon>
        <taxon>Nitrososphaerota</taxon>
        <taxon>Nitrososphaeria</taxon>
        <taxon>Nitrososphaerales</taxon>
        <taxon>Nitrososphaeraceae</taxon>
        <taxon>Candidatus Nitrosocosmicus</taxon>
    </lineage>
</organism>